<accession>H5TGV7</accession>
<dbReference type="EMBL" id="BAFB01000024">
    <property type="protein sequence ID" value="GAB32715.1"/>
    <property type="molecule type" value="Genomic_DNA"/>
</dbReference>
<sequence length="236" mass="25955">MGIGAKGWRELAVGAVEVLGESWVLAGRGGSTRIVRAPVGWRLQFVGYEDTRLGRLIGYNACLCLPPKASQSGDSPNAISDHYVMPGESFPRYFDGLDSPAGVAEWATAVADNVFDTAGTLGEELARIEEVRTRREAANMEPFDGPTLRRLVVLRVVCGTRSQRELVADIDDVLADPWLETYPPLASTRKEPRTYGEFFGRLREAVADGDRGVVESVIDEASRRWRGEYVRHPGDC</sequence>
<name>H5TGV7_GORO1</name>
<reference evidence="1" key="1">
    <citation type="submission" date="2012-02" db="EMBL/GenBank/DDBJ databases">
        <title>Whole genome shotgun sequence of Gordonia otitidis NBRC 100426.</title>
        <authorList>
            <person name="Yoshida I."/>
            <person name="Hosoyama A."/>
            <person name="Tsuchikane K."/>
            <person name="Katsumata H."/>
            <person name="Yamazaki S."/>
            <person name="Fujita N."/>
        </authorList>
    </citation>
    <scope>NUCLEOTIDE SEQUENCE [LARGE SCALE GENOMIC DNA]</scope>
    <source>
        <strain evidence="1">NBRC 100426</strain>
    </source>
</reference>
<keyword evidence="2" id="KW-1185">Reference proteome</keyword>
<dbReference type="AlphaFoldDB" id="H5TGV7"/>
<comment type="caution">
    <text evidence="1">The sequence shown here is derived from an EMBL/GenBank/DDBJ whole genome shotgun (WGS) entry which is preliminary data.</text>
</comment>
<evidence type="ECO:0000313" key="2">
    <source>
        <dbReference type="Proteomes" id="UP000005038"/>
    </source>
</evidence>
<organism evidence="1 2">
    <name type="scientific">Gordonia otitidis (strain DSM 44809 / CCUG 52243 / JCM 12355 / NBRC 100426 / IFM 10032)</name>
    <dbReference type="NCBI Taxonomy" id="1108044"/>
    <lineage>
        <taxon>Bacteria</taxon>
        <taxon>Bacillati</taxon>
        <taxon>Actinomycetota</taxon>
        <taxon>Actinomycetes</taxon>
        <taxon>Mycobacteriales</taxon>
        <taxon>Gordoniaceae</taxon>
        <taxon>Gordonia</taxon>
    </lineage>
</organism>
<protein>
    <submittedName>
        <fullName evidence="1">Uncharacterized protein</fullName>
    </submittedName>
</protein>
<evidence type="ECO:0000313" key="1">
    <source>
        <dbReference type="EMBL" id="GAB32715.1"/>
    </source>
</evidence>
<proteinExistence type="predicted"/>
<dbReference type="Proteomes" id="UP000005038">
    <property type="component" value="Unassembled WGS sequence"/>
</dbReference>
<gene>
    <name evidence="1" type="ORF">GOOTI_024_00190</name>
</gene>